<keyword evidence="6" id="KW-1185">Reference proteome</keyword>
<evidence type="ECO:0000313" key="5">
    <source>
        <dbReference type="EMBL" id="EYF06795.1"/>
    </source>
</evidence>
<feature type="chain" id="PRO_5001497136" description="Capsule synthesis protein CapA domain-containing protein" evidence="3">
    <location>
        <begin position="23"/>
        <end position="395"/>
    </location>
</feature>
<dbReference type="STRING" id="1192034.CAP_1492"/>
<dbReference type="AlphaFoldDB" id="A0A017TD94"/>
<dbReference type="InterPro" id="IPR052169">
    <property type="entry name" value="CW_Biosynth-Accessory"/>
</dbReference>
<feature type="compositionally biased region" description="Low complexity" evidence="2">
    <location>
        <begin position="53"/>
        <end position="72"/>
    </location>
</feature>
<evidence type="ECO:0000256" key="1">
    <source>
        <dbReference type="ARBA" id="ARBA00005662"/>
    </source>
</evidence>
<reference evidence="5 6" key="1">
    <citation type="submission" date="2013-05" db="EMBL/GenBank/DDBJ databases">
        <title>Genome assembly of Chondromyces apiculatus DSM 436.</title>
        <authorList>
            <person name="Sharma G."/>
            <person name="Khatri I."/>
            <person name="Kaur C."/>
            <person name="Mayilraj S."/>
            <person name="Subramanian S."/>
        </authorList>
    </citation>
    <scope>NUCLEOTIDE SEQUENCE [LARGE SCALE GENOMIC DNA]</scope>
    <source>
        <strain evidence="5 6">DSM 436</strain>
    </source>
</reference>
<proteinExistence type="inferred from homology"/>
<feature type="compositionally biased region" description="Basic and acidic residues" evidence="2">
    <location>
        <begin position="31"/>
        <end position="52"/>
    </location>
</feature>
<feature type="signal peptide" evidence="3">
    <location>
        <begin position="1"/>
        <end position="22"/>
    </location>
</feature>
<dbReference type="PANTHER" id="PTHR33393:SF13">
    <property type="entry name" value="PGA BIOSYNTHESIS PROTEIN CAPA"/>
    <property type="match status" value="1"/>
</dbReference>
<gene>
    <name evidence="5" type="ORF">CAP_1492</name>
</gene>
<dbReference type="SMART" id="SM00854">
    <property type="entry name" value="PGA_cap"/>
    <property type="match status" value="1"/>
</dbReference>
<accession>A0A017TD94</accession>
<dbReference type="CDD" id="cd07381">
    <property type="entry name" value="MPP_CapA"/>
    <property type="match status" value="1"/>
</dbReference>
<dbReference type="InterPro" id="IPR029052">
    <property type="entry name" value="Metallo-depent_PP-like"/>
</dbReference>
<dbReference type="InterPro" id="IPR019079">
    <property type="entry name" value="Capsule_synth_CapA"/>
</dbReference>
<feature type="domain" description="Capsule synthesis protein CapA" evidence="4">
    <location>
        <begin position="94"/>
        <end position="323"/>
    </location>
</feature>
<feature type="region of interest" description="Disordered" evidence="2">
    <location>
        <begin position="25"/>
        <end position="89"/>
    </location>
</feature>
<protein>
    <recommendedName>
        <fullName evidence="4">Capsule synthesis protein CapA domain-containing protein</fullName>
    </recommendedName>
</protein>
<comment type="similarity">
    <text evidence="1">Belongs to the CapA family.</text>
</comment>
<keyword evidence="3" id="KW-0732">Signal</keyword>
<dbReference type="PANTHER" id="PTHR33393">
    <property type="entry name" value="POLYGLUTAMINE SYNTHESIS ACCESSORY PROTEIN RV0574C-RELATED"/>
    <property type="match status" value="1"/>
</dbReference>
<dbReference type="eggNOG" id="COG2843">
    <property type="taxonomic scope" value="Bacteria"/>
</dbReference>
<name>A0A017TD94_9BACT</name>
<organism evidence="5 6">
    <name type="scientific">Chondromyces apiculatus DSM 436</name>
    <dbReference type="NCBI Taxonomy" id="1192034"/>
    <lineage>
        <taxon>Bacteria</taxon>
        <taxon>Pseudomonadati</taxon>
        <taxon>Myxococcota</taxon>
        <taxon>Polyangia</taxon>
        <taxon>Polyangiales</taxon>
        <taxon>Polyangiaceae</taxon>
        <taxon>Chondromyces</taxon>
    </lineage>
</organism>
<comment type="caution">
    <text evidence="5">The sequence shown here is derived from an EMBL/GenBank/DDBJ whole genome shotgun (WGS) entry which is preliminary data.</text>
</comment>
<dbReference type="Pfam" id="PF09587">
    <property type="entry name" value="PGA_cap"/>
    <property type="match status" value="1"/>
</dbReference>
<evidence type="ECO:0000256" key="2">
    <source>
        <dbReference type="SAM" id="MobiDB-lite"/>
    </source>
</evidence>
<dbReference type="SUPFAM" id="SSF56300">
    <property type="entry name" value="Metallo-dependent phosphatases"/>
    <property type="match status" value="1"/>
</dbReference>
<dbReference type="RefSeq" id="WP_052374691.1">
    <property type="nucleotide sequence ID" value="NZ_ASRX01000014.1"/>
</dbReference>
<dbReference type="PROSITE" id="PS51257">
    <property type="entry name" value="PROKAR_LIPOPROTEIN"/>
    <property type="match status" value="1"/>
</dbReference>
<dbReference type="EMBL" id="ASRX01000014">
    <property type="protein sequence ID" value="EYF06795.1"/>
    <property type="molecule type" value="Genomic_DNA"/>
</dbReference>
<evidence type="ECO:0000313" key="6">
    <source>
        <dbReference type="Proteomes" id="UP000019678"/>
    </source>
</evidence>
<evidence type="ECO:0000259" key="4">
    <source>
        <dbReference type="SMART" id="SM00854"/>
    </source>
</evidence>
<evidence type="ECO:0000256" key="3">
    <source>
        <dbReference type="SAM" id="SignalP"/>
    </source>
</evidence>
<dbReference type="Proteomes" id="UP000019678">
    <property type="component" value="Unassembled WGS sequence"/>
</dbReference>
<sequence>MRVEIGKVAVVLAVGVAGAACAESSAAPVRAEPEHAREAAVHEPTAGERGEPSPEATGAASTTSTAATAGARRSARAAEERGPAATSAKEGVVRLSAVGDCTLGTELRSRWGQGSFHMEMQARGGDLSYPFSGVAPVFAQDDLTIANLETTLTSREPSGPPRGLQFRGDPGWARMLVLGGVEVVSVANNHANDLGPRGFTDTLQALNEVGVGAFGFGHVDRRVVQGVEVVNLGYTGGDPSLVMRDMARSVKQHKRPDNLVIVSFHWGGEGVYQPNGDQILLGHGAVDAGADLVLGHHPHVMQGIERYRGREIVYSLGNFVFGGHSNPEDKDTFIYQATFALQAGQVSQTGSTAIPARMSSVTDRNDYRPVVLEGAEGERVLGKLQELSARLASPQ</sequence>